<organism evidence="3 4">
    <name type="scientific">Tessaracoccus lubricantis</name>
    <dbReference type="NCBI Taxonomy" id="545543"/>
    <lineage>
        <taxon>Bacteria</taxon>
        <taxon>Bacillati</taxon>
        <taxon>Actinomycetota</taxon>
        <taxon>Actinomycetes</taxon>
        <taxon>Propionibacteriales</taxon>
        <taxon>Propionibacteriaceae</taxon>
        <taxon>Tessaracoccus</taxon>
    </lineage>
</organism>
<gene>
    <name evidence="3" type="ORF">GCM10025789_06660</name>
</gene>
<dbReference type="PANTHER" id="PTHR46401:SF2">
    <property type="entry name" value="GLYCOSYLTRANSFERASE WBBK-RELATED"/>
    <property type="match status" value="1"/>
</dbReference>
<sequence length="233" mass="26054">MWFYQKSISQRIRRNLHKADRVIVQATWMKEAVVKHCSLPSSKIAVVRPSATPSDADPYEASPKNRRRFFYPASDLEYKNHAVIHSAVDQLNRAGIENFEVLLTISERDAIREAANTSGCIRYVGRMDLPAVQQQYASAVLIFPSIVETVGLPLLEARQACTFVIASDLAYAREALGDYRNAFYFQPTAADQLAELMAAIMTGELPHYPDSSRVDDVNDSWTELIEIVLGAAS</sequence>
<protein>
    <recommendedName>
        <fullName evidence="2">Glycosyl transferase family 1 domain-containing protein</fullName>
    </recommendedName>
</protein>
<dbReference type="PANTHER" id="PTHR46401">
    <property type="entry name" value="GLYCOSYLTRANSFERASE WBBK-RELATED"/>
    <property type="match status" value="1"/>
</dbReference>
<comment type="caution">
    <text evidence="3">The sequence shown here is derived from an EMBL/GenBank/DDBJ whole genome shotgun (WGS) entry which is preliminary data.</text>
</comment>
<dbReference type="SUPFAM" id="SSF53756">
    <property type="entry name" value="UDP-Glycosyltransferase/glycogen phosphorylase"/>
    <property type="match status" value="1"/>
</dbReference>
<dbReference type="InterPro" id="IPR001296">
    <property type="entry name" value="Glyco_trans_1"/>
</dbReference>
<feature type="domain" description="Glycosyl transferase family 1" evidence="2">
    <location>
        <begin position="61"/>
        <end position="204"/>
    </location>
</feature>
<keyword evidence="4" id="KW-1185">Reference proteome</keyword>
<keyword evidence="1" id="KW-0808">Transferase</keyword>
<proteinExistence type="predicted"/>
<dbReference type="Gene3D" id="3.40.50.2000">
    <property type="entry name" value="Glycogen Phosphorylase B"/>
    <property type="match status" value="1"/>
</dbReference>
<evidence type="ECO:0000256" key="1">
    <source>
        <dbReference type="ARBA" id="ARBA00022679"/>
    </source>
</evidence>
<evidence type="ECO:0000313" key="3">
    <source>
        <dbReference type="EMBL" id="GAA4892315.1"/>
    </source>
</evidence>
<dbReference type="EMBL" id="BAABLV010000011">
    <property type="protein sequence ID" value="GAA4892315.1"/>
    <property type="molecule type" value="Genomic_DNA"/>
</dbReference>
<accession>A0ABP9F2Y4</accession>
<dbReference type="Proteomes" id="UP001501521">
    <property type="component" value="Unassembled WGS sequence"/>
</dbReference>
<reference evidence="4" key="1">
    <citation type="journal article" date="2019" name="Int. J. Syst. Evol. Microbiol.">
        <title>The Global Catalogue of Microorganisms (GCM) 10K type strain sequencing project: providing services to taxonomists for standard genome sequencing and annotation.</title>
        <authorList>
            <consortium name="The Broad Institute Genomics Platform"/>
            <consortium name="The Broad Institute Genome Sequencing Center for Infectious Disease"/>
            <person name="Wu L."/>
            <person name="Ma J."/>
        </authorList>
    </citation>
    <scope>NUCLEOTIDE SEQUENCE [LARGE SCALE GENOMIC DNA]</scope>
    <source>
        <strain evidence="4">JCM 19125</strain>
    </source>
</reference>
<evidence type="ECO:0000259" key="2">
    <source>
        <dbReference type="Pfam" id="PF00534"/>
    </source>
</evidence>
<dbReference type="Pfam" id="PF00534">
    <property type="entry name" value="Glycos_transf_1"/>
    <property type="match status" value="1"/>
</dbReference>
<evidence type="ECO:0000313" key="4">
    <source>
        <dbReference type="Proteomes" id="UP001501521"/>
    </source>
</evidence>
<name>A0ABP9F2Y4_9ACTN</name>